<proteinExistence type="predicted"/>
<feature type="transmembrane region" description="Helical" evidence="1">
    <location>
        <begin position="52"/>
        <end position="70"/>
    </location>
</feature>
<reference evidence="2 3" key="1">
    <citation type="journal article" date="2021" name="bioRxiv">
        <title>Unique metabolic strategies in Hadean analogues reveal hints for primordial physiology.</title>
        <authorList>
            <person name="Nobu M.K."/>
            <person name="Nakai R."/>
            <person name="Tamazawa S."/>
            <person name="Mori H."/>
            <person name="Toyoda A."/>
            <person name="Ijiri A."/>
            <person name="Suzuki S."/>
            <person name="Kurokawa K."/>
            <person name="Kamagata Y."/>
            <person name="Tamaki H."/>
        </authorList>
    </citation>
    <scope>NUCLEOTIDE SEQUENCE [LARGE SCALE GENOMIC DNA]</scope>
    <source>
        <strain evidence="2">BS525</strain>
    </source>
</reference>
<keyword evidence="1" id="KW-0472">Membrane</keyword>
<dbReference type="EMBL" id="QLTW01000068">
    <property type="protein sequence ID" value="MBT9145269.1"/>
    <property type="molecule type" value="Genomic_DNA"/>
</dbReference>
<evidence type="ECO:0000313" key="3">
    <source>
        <dbReference type="Proteomes" id="UP000811545"/>
    </source>
</evidence>
<feature type="transmembrane region" description="Helical" evidence="1">
    <location>
        <begin position="20"/>
        <end position="46"/>
    </location>
</feature>
<feature type="transmembrane region" description="Helical" evidence="1">
    <location>
        <begin position="181"/>
        <end position="203"/>
    </location>
</feature>
<gene>
    <name evidence="2" type="ORF">DDT42_01139</name>
</gene>
<evidence type="ECO:0000256" key="1">
    <source>
        <dbReference type="SAM" id="Phobius"/>
    </source>
</evidence>
<evidence type="ECO:0000313" key="2">
    <source>
        <dbReference type="EMBL" id="MBT9145269.1"/>
    </source>
</evidence>
<protein>
    <submittedName>
        <fullName evidence="2">Uncharacterized protein</fullName>
    </submittedName>
</protein>
<comment type="caution">
    <text evidence="2">The sequence shown here is derived from an EMBL/GenBank/DDBJ whole genome shotgun (WGS) entry which is preliminary data.</text>
</comment>
<feature type="transmembrane region" description="Helical" evidence="1">
    <location>
        <begin position="145"/>
        <end position="169"/>
    </location>
</feature>
<keyword evidence="1" id="KW-0812">Transmembrane</keyword>
<dbReference type="AlphaFoldDB" id="A0A9E2BLL3"/>
<organism evidence="2 3">
    <name type="scientific">Psychracetigena formicireducens</name>
    <dbReference type="NCBI Taxonomy" id="2986056"/>
    <lineage>
        <taxon>Bacteria</taxon>
        <taxon>Bacillati</taxon>
        <taxon>Candidatus Lithacetigenota</taxon>
        <taxon>Candidatus Psychracetigena</taxon>
    </lineage>
</organism>
<accession>A0A9E2BLL3</accession>
<feature type="transmembrane region" description="Helical" evidence="1">
    <location>
        <begin position="223"/>
        <end position="243"/>
    </location>
</feature>
<dbReference type="Proteomes" id="UP000811545">
    <property type="component" value="Unassembled WGS sequence"/>
</dbReference>
<sequence>MFWRLLRYEVQKMLFRPRILFVLLALAGFDIWSIMTVASSNVWMLFTNGTSATFILPLLIFFIAGDSLVVERHNSYSWLVLTRGLTKFRYLAIKMLGSAIVCLSLVLALTLTFFLTYAVHGGVRPEVERPLGRGFHPELLLHNPLLHTATIVVLAVFACIAVLGLMFLISTYTANPYMAMSLPLLLILVPTFFIPASLLWLAPYERIVFLITTAPWVNMLNMTVYWLVFGGVLYIWAYLKYLYTEGI</sequence>
<name>A0A9E2BLL3_PSYF1</name>
<keyword evidence="1" id="KW-1133">Transmembrane helix</keyword>
<feature type="transmembrane region" description="Helical" evidence="1">
    <location>
        <begin position="91"/>
        <end position="119"/>
    </location>
</feature>